<dbReference type="EMBL" id="CP088295">
    <property type="protein sequence ID" value="UUY02183.1"/>
    <property type="molecule type" value="Genomic_DNA"/>
</dbReference>
<proteinExistence type="predicted"/>
<dbReference type="Proteomes" id="UP001058860">
    <property type="component" value="Chromosome"/>
</dbReference>
<feature type="compositionally biased region" description="Basic residues" evidence="1">
    <location>
        <begin position="47"/>
        <end position="56"/>
    </location>
</feature>
<sequence length="56" mass="6091">MLSLNQVEAIGRGGLELGSQHYNRGDGTFPAVDGAWERRKDRGPRPPGRKCRRGGG</sequence>
<feature type="region of interest" description="Disordered" evidence="1">
    <location>
        <begin position="15"/>
        <end position="56"/>
    </location>
</feature>
<evidence type="ECO:0000313" key="2">
    <source>
        <dbReference type="EMBL" id="UUY02183.1"/>
    </source>
</evidence>
<organism evidence="2 3">
    <name type="scientific">Svornostia abyssi</name>
    <dbReference type="NCBI Taxonomy" id="2898438"/>
    <lineage>
        <taxon>Bacteria</taxon>
        <taxon>Bacillati</taxon>
        <taxon>Actinomycetota</taxon>
        <taxon>Thermoleophilia</taxon>
        <taxon>Solirubrobacterales</taxon>
        <taxon>Baekduiaceae</taxon>
        <taxon>Svornostia</taxon>
    </lineage>
</organism>
<evidence type="ECO:0000256" key="1">
    <source>
        <dbReference type="SAM" id="MobiDB-lite"/>
    </source>
</evidence>
<dbReference type="RefSeq" id="WP_353862716.1">
    <property type="nucleotide sequence ID" value="NZ_CP088295.1"/>
</dbReference>
<protein>
    <submittedName>
        <fullName evidence="2">Uncharacterized protein</fullName>
    </submittedName>
</protein>
<name>A0ABY5PC49_9ACTN</name>
<keyword evidence="3" id="KW-1185">Reference proteome</keyword>
<accession>A0ABY5PC49</accession>
<evidence type="ECO:0000313" key="3">
    <source>
        <dbReference type="Proteomes" id="UP001058860"/>
    </source>
</evidence>
<feature type="compositionally biased region" description="Basic and acidic residues" evidence="1">
    <location>
        <begin position="35"/>
        <end position="44"/>
    </location>
</feature>
<gene>
    <name evidence="2" type="ORF">LRS13_15850</name>
</gene>
<reference evidence="3" key="1">
    <citation type="submission" date="2021-11" db="EMBL/GenBank/DDBJ databases">
        <title>Cultivation dependent microbiological survey of springs from the worlds oldest radium mine currently devoted to the extraction of radon-saturated water.</title>
        <authorList>
            <person name="Kapinusova G."/>
            <person name="Smrhova T."/>
            <person name="Strejcek M."/>
            <person name="Suman J."/>
            <person name="Jani K."/>
            <person name="Pajer P."/>
            <person name="Uhlik O."/>
        </authorList>
    </citation>
    <scope>NUCLEOTIDE SEQUENCE [LARGE SCALE GENOMIC DNA]</scope>
    <source>
        <strain evidence="3">J379</strain>
    </source>
</reference>